<sequence length="453" mass="52563">MEADKYLYKDVFKAHSPMLNNQCQTVKIDFPIYEQISLQSQGSKYFIPQRQNSNDYFINGDANTPEIREKTTSLPTQLQQQKSAFQFSDNSSLKSSQMLSSPKNAQTLYNLNSFTSISTQSSGNNSYPYNFSQQNKQQKYDAIIDNKVQRACSQSCKPTDLLEQNGLAMSNTFQKNMISQSQMNEKTCLQPQNSFNQTRNFNIPPTSNNILNSLQYKGYKRQATADNLIQPQDLRNPNNLGVYIPSYTQQENLNQTKHLDNFNLTKINNRAEFNQSSSQQKFLCQPNKVINFMSERLNNFQTQQNFYSQNTKTQFGSPILTHDFNPKANSDKKMTNQHEFVQSGFVNSEQVDNSINRDESQKKEYLKKMIENRQKELQQLKQQSLQLRQNSIDSYKEINKKIKETNKQQKINQNFQSSAKLNTYILGRINVQGEYQQQQDQKSLLKNESNFPS</sequence>
<dbReference type="KEGG" id="tet:TTHERM_00024310"/>
<feature type="coiled-coil region" evidence="1">
    <location>
        <begin position="363"/>
        <end position="390"/>
    </location>
</feature>
<dbReference type="GeneID" id="7828765"/>
<evidence type="ECO:0000313" key="2">
    <source>
        <dbReference type="EMBL" id="EAR88272.2"/>
    </source>
</evidence>
<protein>
    <submittedName>
        <fullName evidence="2">Uncharacterized protein</fullName>
    </submittedName>
</protein>
<keyword evidence="3" id="KW-1185">Reference proteome</keyword>
<evidence type="ECO:0000313" key="3">
    <source>
        <dbReference type="Proteomes" id="UP000009168"/>
    </source>
</evidence>
<dbReference type="RefSeq" id="XP_001008517.2">
    <property type="nucleotide sequence ID" value="XM_001008517.2"/>
</dbReference>
<evidence type="ECO:0000256" key="1">
    <source>
        <dbReference type="SAM" id="Coils"/>
    </source>
</evidence>
<proteinExistence type="predicted"/>
<dbReference type="InParanoid" id="Q22R50"/>
<reference evidence="3" key="1">
    <citation type="journal article" date="2006" name="PLoS Biol.">
        <title>Macronuclear genome sequence of the ciliate Tetrahymena thermophila, a model eukaryote.</title>
        <authorList>
            <person name="Eisen J.A."/>
            <person name="Coyne R.S."/>
            <person name="Wu M."/>
            <person name="Wu D."/>
            <person name="Thiagarajan M."/>
            <person name="Wortman J.R."/>
            <person name="Badger J.H."/>
            <person name="Ren Q."/>
            <person name="Amedeo P."/>
            <person name="Jones K.M."/>
            <person name="Tallon L.J."/>
            <person name="Delcher A.L."/>
            <person name="Salzberg S.L."/>
            <person name="Silva J.C."/>
            <person name="Haas B.J."/>
            <person name="Majoros W.H."/>
            <person name="Farzad M."/>
            <person name="Carlton J.M."/>
            <person name="Smith R.K. Jr."/>
            <person name="Garg J."/>
            <person name="Pearlman R.E."/>
            <person name="Karrer K.M."/>
            <person name="Sun L."/>
            <person name="Manning G."/>
            <person name="Elde N.C."/>
            <person name="Turkewitz A.P."/>
            <person name="Asai D.J."/>
            <person name="Wilkes D.E."/>
            <person name="Wang Y."/>
            <person name="Cai H."/>
            <person name="Collins K."/>
            <person name="Stewart B.A."/>
            <person name="Lee S.R."/>
            <person name="Wilamowska K."/>
            <person name="Weinberg Z."/>
            <person name="Ruzzo W.L."/>
            <person name="Wloga D."/>
            <person name="Gaertig J."/>
            <person name="Frankel J."/>
            <person name="Tsao C.-C."/>
            <person name="Gorovsky M.A."/>
            <person name="Keeling P.J."/>
            <person name="Waller R.F."/>
            <person name="Patron N.J."/>
            <person name="Cherry J.M."/>
            <person name="Stover N.A."/>
            <person name="Krieger C.J."/>
            <person name="del Toro C."/>
            <person name="Ryder H.F."/>
            <person name="Williamson S.C."/>
            <person name="Barbeau R.A."/>
            <person name="Hamilton E.P."/>
            <person name="Orias E."/>
        </authorList>
    </citation>
    <scope>NUCLEOTIDE SEQUENCE [LARGE SCALE GENOMIC DNA]</scope>
    <source>
        <strain evidence="3">SB210</strain>
    </source>
</reference>
<organism evidence="2 3">
    <name type="scientific">Tetrahymena thermophila (strain SB210)</name>
    <dbReference type="NCBI Taxonomy" id="312017"/>
    <lineage>
        <taxon>Eukaryota</taxon>
        <taxon>Sar</taxon>
        <taxon>Alveolata</taxon>
        <taxon>Ciliophora</taxon>
        <taxon>Intramacronucleata</taxon>
        <taxon>Oligohymenophorea</taxon>
        <taxon>Hymenostomatida</taxon>
        <taxon>Tetrahymenina</taxon>
        <taxon>Tetrahymenidae</taxon>
        <taxon>Tetrahymena</taxon>
    </lineage>
</organism>
<dbReference type="Proteomes" id="UP000009168">
    <property type="component" value="Unassembled WGS sequence"/>
</dbReference>
<keyword evidence="1" id="KW-0175">Coiled coil</keyword>
<name>Q22R50_TETTS</name>
<accession>Q22R50</accession>
<dbReference type="EMBL" id="GG662845">
    <property type="protein sequence ID" value="EAR88272.2"/>
    <property type="molecule type" value="Genomic_DNA"/>
</dbReference>
<gene>
    <name evidence="2" type="ORF">TTHERM_00024310</name>
</gene>
<dbReference type="AlphaFoldDB" id="Q22R50"/>
<dbReference type="HOGENOM" id="CLU_613248_0_0_1"/>